<name>A0AC35EWF9_9BILA</name>
<evidence type="ECO:0000313" key="1">
    <source>
        <dbReference type="Proteomes" id="UP000887580"/>
    </source>
</evidence>
<dbReference type="Proteomes" id="UP000887580">
    <property type="component" value="Unplaced"/>
</dbReference>
<protein>
    <submittedName>
        <fullName evidence="2">BTB domain-containing protein</fullName>
    </submittedName>
</protein>
<dbReference type="WBParaSite" id="PS1159_v2.g11401.t1">
    <property type="protein sequence ID" value="PS1159_v2.g11401.t1"/>
    <property type="gene ID" value="PS1159_v2.g11401"/>
</dbReference>
<proteinExistence type="predicted"/>
<sequence>MVKNMEELFISKDGADVTFIVHGKEVKAHKLIVTTRSPVFKTMIEGSMAPEDQRHLINDPKITVEDFEKFLKFLYSDKNDYPFQKADIKAMIHLGSFYDVPFLLKKCTQHAGLHSAVDAYEFAEMALEYLPSTTDLFEICLSYILGSYYEAPMNYRFVDGEVKWISQELVLEIVKRRPQDGKLSENALFRK</sequence>
<reference evidence="2" key="1">
    <citation type="submission" date="2022-11" db="UniProtKB">
        <authorList>
            <consortium name="WormBaseParasite"/>
        </authorList>
    </citation>
    <scope>IDENTIFICATION</scope>
</reference>
<organism evidence="1 2">
    <name type="scientific">Panagrolaimus sp. PS1159</name>
    <dbReference type="NCBI Taxonomy" id="55785"/>
    <lineage>
        <taxon>Eukaryota</taxon>
        <taxon>Metazoa</taxon>
        <taxon>Ecdysozoa</taxon>
        <taxon>Nematoda</taxon>
        <taxon>Chromadorea</taxon>
        <taxon>Rhabditida</taxon>
        <taxon>Tylenchina</taxon>
        <taxon>Panagrolaimomorpha</taxon>
        <taxon>Panagrolaimoidea</taxon>
        <taxon>Panagrolaimidae</taxon>
        <taxon>Panagrolaimus</taxon>
    </lineage>
</organism>
<evidence type="ECO:0000313" key="2">
    <source>
        <dbReference type="WBParaSite" id="PS1159_v2.g11401.t1"/>
    </source>
</evidence>
<accession>A0AC35EWF9</accession>